<proteinExistence type="predicted"/>
<evidence type="ECO:0008006" key="3">
    <source>
        <dbReference type="Google" id="ProtNLM"/>
    </source>
</evidence>
<accession>A0AAV0T6T4</accession>
<dbReference type="AlphaFoldDB" id="A0AAV0T6T4"/>
<protein>
    <recommendedName>
        <fullName evidence="3">RxLR effector protein</fullName>
    </recommendedName>
</protein>
<evidence type="ECO:0000313" key="2">
    <source>
        <dbReference type="Proteomes" id="UP001159659"/>
    </source>
</evidence>
<sequence length="296" mass="33413">MLKAKLWLVRFKKQTPLDAFEFLKLHKVEKPFESSVFPVWQQYVESSIKNTKQSLPQVMFEAMVDAYKSESKLSKILVEAKTSSNIAEAKTSSNIAEAKTSSTIAEAKTSSTIAEAKTSSNIAKNILEYQTGNWVGSHLLPNQVFNLLELRQLGNPKKLSTIEEWGRVKQRIDFIKASDLKEPFKMMRDTSSLGAVSKLSKPVDLTEDPLGQLWINHVLTLSQKGYTGKSYEHYKTFISNAILNLKQSVSPKAAIYVMMRVMENPKNYFLNAGKQKMDLGSFLKTFQPEKPMETSG</sequence>
<dbReference type="Proteomes" id="UP001159659">
    <property type="component" value="Unassembled WGS sequence"/>
</dbReference>
<gene>
    <name evidence="1" type="ORF">PFR002_LOCUS2699</name>
</gene>
<dbReference type="EMBL" id="CANTFK010000301">
    <property type="protein sequence ID" value="CAI5713226.1"/>
    <property type="molecule type" value="Genomic_DNA"/>
</dbReference>
<name>A0AAV0T6T4_9STRA</name>
<comment type="caution">
    <text evidence="1">The sequence shown here is derived from an EMBL/GenBank/DDBJ whole genome shotgun (WGS) entry which is preliminary data.</text>
</comment>
<reference evidence="1" key="1">
    <citation type="submission" date="2022-12" db="EMBL/GenBank/DDBJ databases">
        <authorList>
            <person name="Webb A."/>
        </authorList>
    </citation>
    <scope>NUCLEOTIDE SEQUENCE</scope>
    <source>
        <strain evidence="1">Pf2</strain>
    </source>
</reference>
<organism evidence="1 2">
    <name type="scientific">Peronospora farinosa</name>
    <dbReference type="NCBI Taxonomy" id="134698"/>
    <lineage>
        <taxon>Eukaryota</taxon>
        <taxon>Sar</taxon>
        <taxon>Stramenopiles</taxon>
        <taxon>Oomycota</taxon>
        <taxon>Peronosporomycetes</taxon>
        <taxon>Peronosporales</taxon>
        <taxon>Peronosporaceae</taxon>
        <taxon>Peronospora</taxon>
    </lineage>
</organism>
<evidence type="ECO:0000313" key="1">
    <source>
        <dbReference type="EMBL" id="CAI5713226.1"/>
    </source>
</evidence>